<dbReference type="SUPFAM" id="SSF54909">
    <property type="entry name" value="Dimeric alpha+beta barrel"/>
    <property type="match status" value="1"/>
</dbReference>
<dbReference type="Pfam" id="PF03992">
    <property type="entry name" value="ABM"/>
    <property type="match status" value="1"/>
</dbReference>
<proteinExistence type="predicted"/>
<dbReference type="Gene3D" id="3.30.70.100">
    <property type="match status" value="1"/>
</dbReference>
<reference evidence="2 3" key="1">
    <citation type="journal article" date="2015" name="Genome Announc.">
        <title>Draft Genome Sequence of Cyanobacterium Hassallia byssoidea Strain VB512170, Isolated from Monuments in India.</title>
        <authorList>
            <person name="Singh D."/>
            <person name="Chandrababunaidu M.M."/>
            <person name="Panda A."/>
            <person name="Sen D."/>
            <person name="Bhattacharyya S."/>
            <person name="Adhikary S.P."/>
            <person name="Tripathy S."/>
        </authorList>
    </citation>
    <scope>NUCLEOTIDE SEQUENCE [LARGE SCALE GENOMIC DNA]</scope>
    <source>
        <strain evidence="2 3">VB512170</strain>
    </source>
</reference>
<evidence type="ECO:0000313" key="3">
    <source>
        <dbReference type="Proteomes" id="UP000031549"/>
    </source>
</evidence>
<dbReference type="EMBL" id="JTCM02000006">
    <property type="protein sequence ID" value="NEU71965.1"/>
    <property type="molecule type" value="Genomic_DNA"/>
</dbReference>
<evidence type="ECO:0000259" key="1">
    <source>
        <dbReference type="PROSITE" id="PS51725"/>
    </source>
</evidence>
<sequence length="98" mass="11137">MSSPVVLINVFSVPQGSEEQFIKVWTEALELMKNEPGFIDAKLHRSIDKDARFQFINVAHWESAEAWKNAFSKPQLKAVGSQALFEQNPALYKVEVET</sequence>
<dbReference type="InterPro" id="IPR007138">
    <property type="entry name" value="ABM_dom"/>
</dbReference>
<name>A0A846H423_9CYAN</name>
<keyword evidence="3" id="KW-1185">Reference proteome</keyword>
<comment type="caution">
    <text evidence="2">The sequence shown here is derived from an EMBL/GenBank/DDBJ whole genome shotgun (WGS) entry which is preliminary data.</text>
</comment>
<feature type="domain" description="ABM" evidence="1">
    <location>
        <begin position="5"/>
        <end position="98"/>
    </location>
</feature>
<keyword evidence="2" id="KW-0560">Oxidoreductase</keyword>
<dbReference type="RefSeq" id="WP_039743815.1">
    <property type="nucleotide sequence ID" value="NZ_JTCM02000006.1"/>
</dbReference>
<organism evidence="2 3">
    <name type="scientific">Hassallia byssoidea VB512170</name>
    <dbReference type="NCBI Taxonomy" id="1304833"/>
    <lineage>
        <taxon>Bacteria</taxon>
        <taxon>Bacillati</taxon>
        <taxon>Cyanobacteriota</taxon>
        <taxon>Cyanophyceae</taxon>
        <taxon>Nostocales</taxon>
        <taxon>Tolypothrichaceae</taxon>
        <taxon>Hassallia</taxon>
    </lineage>
</organism>
<accession>A0A846H423</accession>
<gene>
    <name evidence="2" type="ORF">PI95_005080</name>
</gene>
<keyword evidence="2" id="KW-0503">Monooxygenase</keyword>
<dbReference type="InterPro" id="IPR011008">
    <property type="entry name" value="Dimeric_a/b-barrel"/>
</dbReference>
<evidence type="ECO:0000313" key="2">
    <source>
        <dbReference type="EMBL" id="NEU71965.1"/>
    </source>
</evidence>
<dbReference type="GO" id="GO:0004497">
    <property type="term" value="F:monooxygenase activity"/>
    <property type="evidence" value="ECO:0007669"/>
    <property type="project" value="UniProtKB-KW"/>
</dbReference>
<dbReference type="PROSITE" id="PS51725">
    <property type="entry name" value="ABM"/>
    <property type="match status" value="1"/>
</dbReference>
<dbReference type="AlphaFoldDB" id="A0A846H423"/>
<protein>
    <submittedName>
        <fullName evidence="2">Antibiotic biosynthesis monooxygenase</fullName>
    </submittedName>
</protein>
<dbReference type="Proteomes" id="UP000031549">
    <property type="component" value="Unassembled WGS sequence"/>
</dbReference>